<gene>
    <name evidence="1" type="ORF">sscle_15g102710</name>
</gene>
<evidence type="ECO:0000313" key="2">
    <source>
        <dbReference type="Proteomes" id="UP000177798"/>
    </source>
</evidence>
<proteinExistence type="predicted"/>
<dbReference type="OrthoDB" id="10536939at2759"/>
<sequence>MPVNARIGLKGDIADPAGNVLYVNKTGFFSSIRPGYRQLLNFHATATALFPKVQRDEFCINVGWVSQGEKIWYPAEFLKIWDWQVVRSKDPNLRQVMVKTAMRNFGLKVERKPTVVRQQPQVEFGNKNIITLGANELSDNHAS</sequence>
<dbReference type="VEuPathDB" id="FungiDB:sscle_15g102710"/>
<reference evidence="2" key="1">
    <citation type="journal article" date="2017" name="Genome Biol. Evol.">
        <title>The complete genome sequence of the phytopathogenic fungus Sclerotinia sclerotiorum reveals insights into the genome architecture of broad host range pathogens.</title>
        <authorList>
            <person name="Derbyshire M."/>
            <person name="Denton-Giles M."/>
            <person name="Hegedus D."/>
            <person name="Seifbarghy S."/>
            <person name="Rollins J."/>
            <person name="van Kan J."/>
            <person name="Seidl M.F."/>
            <person name="Faino L."/>
            <person name="Mbengue M."/>
            <person name="Navaud O."/>
            <person name="Raffaele S."/>
            <person name="Hammond-Kosack K."/>
            <person name="Heard S."/>
            <person name="Oliver R."/>
        </authorList>
    </citation>
    <scope>NUCLEOTIDE SEQUENCE [LARGE SCALE GENOMIC DNA]</scope>
    <source>
        <strain evidence="2">ATCC 18683 / 1980 / Ss-1</strain>
    </source>
</reference>
<dbReference type="AlphaFoldDB" id="A0A1D9QKT6"/>
<dbReference type="Proteomes" id="UP000177798">
    <property type="component" value="Chromosome 15"/>
</dbReference>
<evidence type="ECO:0000313" key="1">
    <source>
        <dbReference type="EMBL" id="APA15501.1"/>
    </source>
</evidence>
<dbReference type="EMBL" id="CP017828">
    <property type="protein sequence ID" value="APA15501.1"/>
    <property type="molecule type" value="Genomic_DNA"/>
</dbReference>
<accession>A0A1D9QKT6</accession>
<protein>
    <submittedName>
        <fullName evidence="1">Uncharacterized protein</fullName>
    </submittedName>
</protein>
<organism evidence="1 2">
    <name type="scientific">Sclerotinia sclerotiorum (strain ATCC 18683 / 1980 / Ss-1)</name>
    <name type="common">White mold</name>
    <name type="synonym">Whetzelinia sclerotiorum</name>
    <dbReference type="NCBI Taxonomy" id="665079"/>
    <lineage>
        <taxon>Eukaryota</taxon>
        <taxon>Fungi</taxon>
        <taxon>Dikarya</taxon>
        <taxon>Ascomycota</taxon>
        <taxon>Pezizomycotina</taxon>
        <taxon>Leotiomycetes</taxon>
        <taxon>Helotiales</taxon>
        <taxon>Sclerotiniaceae</taxon>
        <taxon>Sclerotinia</taxon>
    </lineage>
</organism>
<name>A0A1D9QKT6_SCLS1</name>